<reference evidence="1 2" key="2">
    <citation type="journal article" date="2022" name="Mol. Ecol. Resour.">
        <title>The genomes of chicory, endive, great burdock and yacon provide insights into Asteraceae paleo-polyploidization history and plant inulin production.</title>
        <authorList>
            <person name="Fan W."/>
            <person name="Wang S."/>
            <person name="Wang H."/>
            <person name="Wang A."/>
            <person name="Jiang F."/>
            <person name="Liu H."/>
            <person name="Zhao H."/>
            <person name="Xu D."/>
            <person name="Zhang Y."/>
        </authorList>
    </citation>
    <scope>NUCLEOTIDE SEQUENCE [LARGE SCALE GENOMIC DNA]</scope>
    <source>
        <strain evidence="2">cv. Niubang</strain>
    </source>
</reference>
<comment type="caution">
    <text evidence="1">The sequence shown here is derived from an EMBL/GenBank/DDBJ whole genome shotgun (WGS) entry which is preliminary data.</text>
</comment>
<dbReference type="Proteomes" id="UP001055879">
    <property type="component" value="Linkage Group LG04"/>
</dbReference>
<name>A0ACB9CM28_ARCLA</name>
<dbReference type="EMBL" id="CM042050">
    <property type="protein sequence ID" value="KAI3735339.1"/>
    <property type="molecule type" value="Genomic_DNA"/>
</dbReference>
<organism evidence="1 2">
    <name type="scientific">Arctium lappa</name>
    <name type="common">Greater burdock</name>
    <name type="synonym">Lappa major</name>
    <dbReference type="NCBI Taxonomy" id="4217"/>
    <lineage>
        <taxon>Eukaryota</taxon>
        <taxon>Viridiplantae</taxon>
        <taxon>Streptophyta</taxon>
        <taxon>Embryophyta</taxon>
        <taxon>Tracheophyta</taxon>
        <taxon>Spermatophyta</taxon>
        <taxon>Magnoliopsida</taxon>
        <taxon>eudicotyledons</taxon>
        <taxon>Gunneridae</taxon>
        <taxon>Pentapetalae</taxon>
        <taxon>asterids</taxon>
        <taxon>campanulids</taxon>
        <taxon>Asterales</taxon>
        <taxon>Asteraceae</taxon>
        <taxon>Carduoideae</taxon>
        <taxon>Cardueae</taxon>
        <taxon>Arctiinae</taxon>
        <taxon>Arctium</taxon>
    </lineage>
</organism>
<keyword evidence="2" id="KW-1185">Reference proteome</keyword>
<sequence length="239" mass="26215">MDDEWDLHAVVRSCTTNSTDAATSGTNTTVTVDDYDDGFYNMETGNDINPYSYSNSGENPSEGLEEVYKEGCSQRLPTTTTTTTATVVSVDVGGFFDEQLSMFDASNHSLSIESPTKKRKNQQKKMVVELTQEELCNDTWAWRKYGQKPIKGSPFPRNYYKCSTTKACGARKQVEQSHMDPSIFIVSYSGEHIHPRPTHRSPLAGSTRSNKFIPPPISDDTPCFSSDAGGGGDGDGCGM</sequence>
<protein>
    <submittedName>
        <fullName evidence="1">Uncharacterized protein</fullName>
    </submittedName>
</protein>
<proteinExistence type="predicted"/>
<evidence type="ECO:0000313" key="2">
    <source>
        <dbReference type="Proteomes" id="UP001055879"/>
    </source>
</evidence>
<gene>
    <name evidence="1" type="ORF">L6452_14834</name>
</gene>
<accession>A0ACB9CM28</accession>
<reference evidence="2" key="1">
    <citation type="journal article" date="2022" name="Mol. Ecol. Resour.">
        <title>The genomes of chicory, endive, great burdock and yacon provide insights into Asteraceae palaeo-polyploidization history and plant inulin production.</title>
        <authorList>
            <person name="Fan W."/>
            <person name="Wang S."/>
            <person name="Wang H."/>
            <person name="Wang A."/>
            <person name="Jiang F."/>
            <person name="Liu H."/>
            <person name="Zhao H."/>
            <person name="Xu D."/>
            <person name="Zhang Y."/>
        </authorList>
    </citation>
    <scope>NUCLEOTIDE SEQUENCE [LARGE SCALE GENOMIC DNA]</scope>
    <source>
        <strain evidence="2">cv. Niubang</strain>
    </source>
</reference>
<evidence type="ECO:0000313" key="1">
    <source>
        <dbReference type="EMBL" id="KAI3735339.1"/>
    </source>
</evidence>